<dbReference type="GeneID" id="10795198"/>
<dbReference type="RefSeq" id="WP_013875658.1">
    <property type="nucleotide sequence ID" value="NC_015658.1"/>
</dbReference>
<proteinExistence type="predicted"/>
<dbReference type="Gene3D" id="1.10.10.1150">
    <property type="entry name" value="Coenzyme PQQ synthesis protein D (PqqD)"/>
    <property type="match status" value="1"/>
</dbReference>
<dbReference type="Pfam" id="PF05402">
    <property type="entry name" value="PqqD"/>
    <property type="match status" value="1"/>
</dbReference>
<evidence type="ECO:0008006" key="3">
    <source>
        <dbReference type="Google" id="ProtNLM"/>
    </source>
</evidence>
<dbReference type="HOGENOM" id="CLU_159325_2_4_2"/>
<organism evidence="1 2">
    <name type="scientific">Halopiger xanaduensis (strain DSM 18323 / JCM 14033 / SH-6)</name>
    <dbReference type="NCBI Taxonomy" id="797210"/>
    <lineage>
        <taxon>Archaea</taxon>
        <taxon>Methanobacteriati</taxon>
        <taxon>Methanobacteriota</taxon>
        <taxon>Stenosarchaea group</taxon>
        <taxon>Halobacteria</taxon>
        <taxon>Halobacteriales</taxon>
        <taxon>Natrialbaceae</taxon>
        <taxon>Halopiger</taxon>
    </lineage>
</organism>
<dbReference type="OrthoDB" id="71214at2157"/>
<geneLocation type="plasmid" evidence="1 2">
    <name>pHALXA01</name>
</geneLocation>
<evidence type="ECO:0000313" key="1">
    <source>
        <dbReference type="EMBL" id="AEH38930.1"/>
    </source>
</evidence>
<dbReference type="Proteomes" id="UP000006794">
    <property type="component" value="Plasmid pHALXA01"/>
</dbReference>
<evidence type="ECO:0000313" key="2">
    <source>
        <dbReference type="Proteomes" id="UP000006794"/>
    </source>
</evidence>
<dbReference type="InterPro" id="IPR041881">
    <property type="entry name" value="PqqD_sf"/>
</dbReference>
<name>F8DD43_HALXS</name>
<accession>F8DD43</accession>
<keyword evidence="1" id="KW-0614">Plasmid</keyword>
<sequence length="95" mass="10846">MTNLSASTQVSRTENCLATTIDGETVILHRDAEKYYGLNEVGTVVWDSLQRPRTIEEICDEVTATYDVSDNRCRNDVEDILVEMNEKNLVRFETT</sequence>
<dbReference type="KEGG" id="hxa:Halxa_0327"/>
<dbReference type="EMBL" id="CP002840">
    <property type="protein sequence ID" value="AEH38930.1"/>
    <property type="molecule type" value="Genomic_DNA"/>
</dbReference>
<gene>
    <name evidence="1" type="ordered locus">Halxa_0327</name>
</gene>
<reference evidence="2" key="1">
    <citation type="journal article" date="2012" name="Stand. Genomic Sci.">
        <title>Complete genome sequence of Halopiger xanaduensis type strain (SH-6(T)).</title>
        <authorList>
            <person name="Anderson I."/>
            <person name="Tindall B.J."/>
            <person name="Rohde M."/>
            <person name="Lucas S."/>
            <person name="Han J."/>
            <person name="Lapidus A."/>
            <person name="Cheng J.F."/>
            <person name="Goodwin L."/>
            <person name="Pitluck S."/>
            <person name="Peters L."/>
            <person name="Pati A."/>
            <person name="Mikhailova N."/>
            <person name="Pagani I."/>
            <person name="Teshima H."/>
            <person name="Han C."/>
            <person name="Tapia R."/>
            <person name="Land M."/>
            <person name="Woyke T."/>
            <person name="Klenk H.P."/>
            <person name="Kyrpides N."/>
            <person name="Ivanova N."/>
        </authorList>
    </citation>
    <scope>NUCLEOTIDE SEQUENCE [LARGE SCALE GENOMIC DNA]</scope>
    <source>
        <strain evidence="2">DSM 18323 / JCM 14033 / SH-6</strain>
        <plasmid evidence="2">Plasmid pHALXA01</plasmid>
    </source>
</reference>
<protein>
    <recommendedName>
        <fullName evidence="3">Coenzyme PQQ synthesis protein D (PqqD)</fullName>
    </recommendedName>
</protein>
<dbReference type="InterPro" id="IPR008792">
    <property type="entry name" value="PQQD"/>
</dbReference>
<keyword evidence="2" id="KW-1185">Reference proteome</keyword>
<dbReference type="AlphaFoldDB" id="F8DD43"/>